<keyword evidence="5" id="KW-0963">Cytoplasm</keyword>
<proteinExistence type="inferred from homology"/>
<sequence>MNSTTLNRKKVAFYTLGCKLNFSETSTIARDFTQKGYDRVDFEDEADIYVINTCSVTENADKQFKQIVKKALRKNQKAFVAAIGCYAQLKPEELADVNGVDLVLGATEKFKLTDYINDLSKNDMGEIHSCEIEDADFYVGSYSIGDRTRAFLKVQDGCDYKCTYCTIPLARGISRSDTMENVMKNAADISARGIKEIVLTGVNVGDYGKGEFSNKKHEHTFLDLVQALDTVPGIERLRISSIEPNLLKNETIDFVSKSKCFVPHFHIPLQSGSNTILKKMKRRYLRELYADRVAKIREVMPDACIGVDVIVGFPGETDELFLETYNFLSELDISYLHVFTYSERDNTEAVLMDGVVPAKVRAKRSKMLRGLSVKKRRAFYESQLNTTHTVLFESENKEGYIHGFTENYVKVKTPWNPDLVNTLHEITLTKIDDDGIVRLEFVSVEHSV</sequence>
<comment type="cofactor">
    <cofactor evidence="1">
        <name>[4Fe-4S] cluster</name>
        <dbReference type="ChEBI" id="CHEBI:49883"/>
    </cofactor>
</comment>
<dbReference type="PANTHER" id="PTHR43020:SF2">
    <property type="entry name" value="MITOCHONDRIAL TRNA METHYLTHIOTRANSFERASE CDK5RAP1"/>
    <property type="match status" value="1"/>
</dbReference>
<dbReference type="PROSITE" id="PS01278">
    <property type="entry name" value="MTTASE_RADICAL"/>
    <property type="match status" value="1"/>
</dbReference>
<accession>A0A2M9R7W8</accession>
<dbReference type="SMART" id="SM00729">
    <property type="entry name" value="Elp3"/>
    <property type="match status" value="1"/>
</dbReference>
<dbReference type="Gene3D" id="3.80.30.20">
    <property type="entry name" value="tm_1862 like domain"/>
    <property type="match status" value="1"/>
</dbReference>
<feature type="domain" description="MTTase N-terminal" evidence="16">
    <location>
        <begin position="9"/>
        <end position="121"/>
    </location>
</feature>
<evidence type="ECO:0000313" key="18">
    <source>
        <dbReference type="EMBL" id="PJR04954.1"/>
    </source>
</evidence>
<organism evidence="18 19">
    <name type="scientific">Avrilella dinanensis</name>
    <dbReference type="NCBI Taxonomy" id="2008672"/>
    <lineage>
        <taxon>Bacteria</taxon>
        <taxon>Pseudomonadati</taxon>
        <taxon>Bacteroidota</taxon>
        <taxon>Flavobacteriia</taxon>
        <taxon>Flavobacteriales</taxon>
        <taxon>Flavobacteriaceae</taxon>
        <taxon>Avrilella</taxon>
    </lineage>
</organism>
<evidence type="ECO:0000256" key="2">
    <source>
        <dbReference type="ARBA" id="ARBA00002399"/>
    </source>
</evidence>
<keyword evidence="6 18" id="KW-0808">Transferase</keyword>
<keyword evidence="4" id="KW-0004">4Fe-4S</keyword>
<dbReference type="SUPFAM" id="SSF102114">
    <property type="entry name" value="Radical SAM enzymes"/>
    <property type="match status" value="1"/>
</dbReference>
<evidence type="ECO:0000256" key="3">
    <source>
        <dbReference type="ARBA" id="ARBA00013273"/>
    </source>
</evidence>
<dbReference type="InterPro" id="IPR006638">
    <property type="entry name" value="Elp3/MiaA/NifB-like_rSAM"/>
</dbReference>
<dbReference type="InterPro" id="IPR013848">
    <property type="entry name" value="Methylthiotransferase_N"/>
</dbReference>
<comment type="similarity">
    <text evidence="14">Belongs to the methylthiotransferase family. MtaB subfamily.</text>
</comment>
<evidence type="ECO:0000259" key="16">
    <source>
        <dbReference type="PROSITE" id="PS51449"/>
    </source>
</evidence>
<evidence type="ECO:0000256" key="6">
    <source>
        <dbReference type="ARBA" id="ARBA00022679"/>
    </source>
</evidence>
<dbReference type="PROSITE" id="PS51449">
    <property type="entry name" value="MTTASE_N"/>
    <property type="match status" value="1"/>
</dbReference>
<comment type="function">
    <text evidence="2">Catalyzes the methylthiolation of N6-threonylcarbamoyladenosine (t(6)A), leading to the formation of 2-methylthio-N6-threonylcarbamoyladenosine (ms(2)t(6)A) at position 37 in tRNAs that read codons beginning with adenine.</text>
</comment>
<dbReference type="PANTHER" id="PTHR43020">
    <property type="entry name" value="CDK5 REGULATORY SUBUNIT-ASSOCIATED PROTEIN 1"/>
    <property type="match status" value="1"/>
</dbReference>
<evidence type="ECO:0000256" key="11">
    <source>
        <dbReference type="ARBA" id="ARBA00023014"/>
    </source>
</evidence>
<dbReference type="Pfam" id="PF04055">
    <property type="entry name" value="Radical_SAM"/>
    <property type="match status" value="1"/>
</dbReference>
<evidence type="ECO:0000256" key="7">
    <source>
        <dbReference type="ARBA" id="ARBA00022691"/>
    </source>
</evidence>
<evidence type="ECO:0000313" key="19">
    <source>
        <dbReference type="Proteomes" id="UP000231960"/>
    </source>
</evidence>
<keyword evidence="8" id="KW-0819">tRNA processing</keyword>
<evidence type="ECO:0000256" key="4">
    <source>
        <dbReference type="ARBA" id="ARBA00022485"/>
    </source>
</evidence>
<evidence type="ECO:0000256" key="14">
    <source>
        <dbReference type="ARBA" id="ARBA00061574"/>
    </source>
</evidence>
<dbReference type="SFLD" id="SFLDS00029">
    <property type="entry name" value="Radical_SAM"/>
    <property type="match status" value="1"/>
</dbReference>
<dbReference type="InterPro" id="IPR058240">
    <property type="entry name" value="rSAM_sf"/>
</dbReference>
<dbReference type="InterPro" id="IPR005839">
    <property type="entry name" value="Methylthiotransferase"/>
</dbReference>
<evidence type="ECO:0000256" key="13">
    <source>
        <dbReference type="ARBA" id="ARBA00051661"/>
    </source>
</evidence>
<dbReference type="GO" id="GO:0051539">
    <property type="term" value="F:4 iron, 4 sulfur cluster binding"/>
    <property type="evidence" value="ECO:0007669"/>
    <property type="project" value="UniProtKB-KW"/>
</dbReference>
<dbReference type="GO" id="GO:0035597">
    <property type="term" value="F:tRNA-2-methylthio-N(6)-dimethylallyladenosine(37) synthase activity"/>
    <property type="evidence" value="ECO:0007669"/>
    <property type="project" value="TreeGrafter"/>
</dbReference>
<dbReference type="InterPro" id="IPR023404">
    <property type="entry name" value="rSAM_horseshoe"/>
</dbReference>
<feature type="domain" description="Radical SAM core" evidence="17">
    <location>
        <begin position="144"/>
        <end position="378"/>
    </location>
</feature>
<keyword evidence="11" id="KW-0411">Iron-sulfur</keyword>
<comment type="catalytic activity">
    <reaction evidence="13">
        <text>N(6)-L-threonylcarbamoyladenosine(37) in tRNA + (sulfur carrier)-SH + AH2 + 2 S-adenosyl-L-methionine = 2-methylsulfanyl-N(6)-L-threonylcarbamoyladenosine(37) in tRNA + (sulfur carrier)-H + 5'-deoxyadenosine + L-methionine + A + S-adenosyl-L-homocysteine + 2 H(+)</text>
        <dbReference type="Rhea" id="RHEA:37075"/>
        <dbReference type="Rhea" id="RHEA-COMP:10163"/>
        <dbReference type="Rhea" id="RHEA-COMP:11092"/>
        <dbReference type="Rhea" id="RHEA-COMP:14737"/>
        <dbReference type="Rhea" id="RHEA-COMP:14739"/>
        <dbReference type="ChEBI" id="CHEBI:13193"/>
        <dbReference type="ChEBI" id="CHEBI:15378"/>
        <dbReference type="ChEBI" id="CHEBI:17319"/>
        <dbReference type="ChEBI" id="CHEBI:17499"/>
        <dbReference type="ChEBI" id="CHEBI:29917"/>
        <dbReference type="ChEBI" id="CHEBI:57844"/>
        <dbReference type="ChEBI" id="CHEBI:57856"/>
        <dbReference type="ChEBI" id="CHEBI:59789"/>
        <dbReference type="ChEBI" id="CHEBI:64428"/>
        <dbReference type="ChEBI" id="CHEBI:74418"/>
        <dbReference type="ChEBI" id="CHEBI:74420"/>
        <dbReference type="EC" id="2.8.4.5"/>
    </reaction>
</comment>
<keyword evidence="10" id="KW-0408">Iron</keyword>
<evidence type="ECO:0000256" key="10">
    <source>
        <dbReference type="ARBA" id="ARBA00023004"/>
    </source>
</evidence>
<dbReference type="InterPro" id="IPR007197">
    <property type="entry name" value="rSAM"/>
</dbReference>
<dbReference type="NCBIfam" id="TIGR00089">
    <property type="entry name" value="MiaB/RimO family radical SAM methylthiotransferase"/>
    <property type="match status" value="1"/>
</dbReference>
<dbReference type="Gene3D" id="3.40.50.12160">
    <property type="entry name" value="Methylthiotransferase, N-terminal domain"/>
    <property type="match status" value="1"/>
</dbReference>
<gene>
    <name evidence="18" type="ORF">CDL10_10670</name>
</gene>
<dbReference type="Proteomes" id="UP000231960">
    <property type="component" value="Unassembled WGS sequence"/>
</dbReference>
<evidence type="ECO:0000256" key="9">
    <source>
        <dbReference type="ARBA" id="ARBA00022723"/>
    </source>
</evidence>
<keyword evidence="7" id="KW-0949">S-adenosyl-L-methionine</keyword>
<dbReference type="SFLD" id="SFLDG01061">
    <property type="entry name" value="methylthiotransferase"/>
    <property type="match status" value="1"/>
</dbReference>
<dbReference type="GO" id="GO:0005829">
    <property type="term" value="C:cytosol"/>
    <property type="evidence" value="ECO:0007669"/>
    <property type="project" value="TreeGrafter"/>
</dbReference>
<reference evidence="18 19" key="1">
    <citation type="submission" date="2017-06" db="EMBL/GenBank/DDBJ databases">
        <title>Description of Avrilella dinanensis gen. nov. sp. nov.</title>
        <authorList>
            <person name="Leyer C."/>
            <person name="Sassi M."/>
            <person name="Minet J."/>
            <person name="Kayal S."/>
            <person name="Cattoir V."/>
        </authorList>
    </citation>
    <scope>NUCLEOTIDE SEQUENCE [LARGE SCALE GENOMIC DNA]</scope>
    <source>
        <strain evidence="18 19">UR159</strain>
    </source>
</reference>
<name>A0A2M9R7W8_9FLAO</name>
<keyword evidence="9" id="KW-0479">Metal-binding</keyword>
<dbReference type="NCBIfam" id="TIGR01579">
    <property type="entry name" value="MiaB-like-C"/>
    <property type="match status" value="1"/>
</dbReference>
<evidence type="ECO:0000256" key="8">
    <source>
        <dbReference type="ARBA" id="ARBA00022694"/>
    </source>
</evidence>
<dbReference type="InterPro" id="IPR038135">
    <property type="entry name" value="Methylthiotransferase_N_sf"/>
</dbReference>
<evidence type="ECO:0000256" key="1">
    <source>
        <dbReference type="ARBA" id="ARBA00001966"/>
    </source>
</evidence>
<dbReference type="InterPro" id="IPR020612">
    <property type="entry name" value="Methylthiotransferase_CS"/>
</dbReference>
<dbReference type="RefSeq" id="WP_100678513.1">
    <property type="nucleotide sequence ID" value="NZ_NIPO01000001.1"/>
</dbReference>
<dbReference type="AlphaFoldDB" id="A0A2M9R7W8"/>
<evidence type="ECO:0000259" key="17">
    <source>
        <dbReference type="PROSITE" id="PS51918"/>
    </source>
</evidence>
<dbReference type="EMBL" id="NIPO01000001">
    <property type="protein sequence ID" value="PJR04954.1"/>
    <property type="molecule type" value="Genomic_DNA"/>
</dbReference>
<evidence type="ECO:0000256" key="15">
    <source>
        <dbReference type="ARBA" id="ARBA00069898"/>
    </source>
</evidence>
<dbReference type="EC" id="2.8.4.5" evidence="3"/>
<keyword evidence="19" id="KW-1185">Reference proteome</keyword>
<dbReference type="Pfam" id="PF00919">
    <property type="entry name" value="UPF0004"/>
    <property type="match status" value="1"/>
</dbReference>
<evidence type="ECO:0000256" key="12">
    <source>
        <dbReference type="ARBA" id="ARBA00031213"/>
    </source>
</evidence>
<dbReference type="GO" id="GO:0046872">
    <property type="term" value="F:metal ion binding"/>
    <property type="evidence" value="ECO:0007669"/>
    <property type="project" value="UniProtKB-KW"/>
</dbReference>
<dbReference type="GO" id="GO:0035598">
    <property type="term" value="F:tRNA (N(6)-L-threonylcarbamoyladenosine(37)-C(2))-methylthiotransferase activity"/>
    <property type="evidence" value="ECO:0007669"/>
    <property type="project" value="UniProtKB-EC"/>
</dbReference>
<comment type="caution">
    <text evidence="18">The sequence shown here is derived from an EMBL/GenBank/DDBJ whole genome shotgun (WGS) entry which is preliminary data.</text>
</comment>
<evidence type="ECO:0000256" key="5">
    <source>
        <dbReference type="ARBA" id="ARBA00022490"/>
    </source>
</evidence>
<dbReference type="OrthoDB" id="9805215at2"/>
<dbReference type="SFLD" id="SFLDG01082">
    <property type="entry name" value="B12-binding_domain_containing"/>
    <property type="match status" value="1"/>
</dbReference>
<dbReference type="FunFam" id="3.80.30.20:FF:000001">
    <property type="entry name" value="tRNA-2-methylthio-N(6)-dimethylallyladenosine synthase 2"/>
    <property type="match status" value="1"/>
</dbReference>
<protein>
    <recommendedName>
        <fullName evidence="15">Threonylcarbamoyladenosine tRNA methylthiotransferase MtaB</fullName>
        <ecNumber evidence="3">2.8.4.5</ecNumber>
    </recommendedName>
    <alternativeName>
        <fullName evidence="12">tRNA-t(6)A37 methylthiotransferase</fullName>
    </alternativeName>
</protein>
<dbReference type="PROSITE" id="PS51918">
    <property type="entry name" value="RADICAL_SAM"/>
    <property type="match status" value="1"/>
</dbReference>
<dbReference type="InterPro" id="IPR006467">
    <property type="entry name" value="MiaB-like_bact"/>
</dbReference>
<dbReference type="FunFam" id="3.40.50.12160:FF:000004">
    <property type="entry name" value="Threonylcarbamoyladenosine tRNA methylthiotransferase MtaB"/>
    <property type="match status" value="1"/>
</dbReference>